<dbReference type="SUPFAM" id="SSF64182">
    <property type="entry name" value="DHH phosphoesterases"/>
    <property type="match status" value="1"/>
</dbReference>
<evidence type="ECO:0000313" key="3">
    <source>
        <dbReference type="Proteomes" id="UP000009296"/>
    </source>
</evidence>
<proteinExistence type="predicted"/>
<dbReference type="InterPro" id="IPR051319">
    <property type="entry name" value="Oligoribo/pAp-PDE_c-di-AMP_PDE"/>
</dbReference>
<dbReference type="Gene3D" id="3.10.310.30">
    <property type="match status" value="1"/>
</dbReference>
<dbReference type="eggNOG" id="arCOG01566">
    <property type="taxonomic scope" value="Archaea"/>
</dbReference>
<dbReference type="Proteomes" id="UP000009296">
    <property type="component" value="Chromosome"/>
</dbReference>
<dbReference type="InterPro" id="IPR003148">
    <property type="entry name" value="RCK_N"/>
</dbReference>
<dbReference type="InterPro" id="IPR001667">
    <property type="entry name" value="DDH_dom"/>
</dbReference>
<name>F8ALK6_METOI</name>
<dbReference type="RefSeq" id="WP_013867407.1">
    <property type="nucleotide sequence ID" value="NC_015636.1"/>
</dbReference>
<dbReference type="SUPFAM" id="SSF51735">
    <property type="entry name" value="NAD(P)-binding Rossmann-fold domains"/>
    <property type="match status" value="1"/>
</dbReference>
<dbReference type="PANTHER" id="PTHR47618:SF1">
    <property type="entry name" value="BIFUNCTIONAL OLIGORIBONUCLEASE AND PAP PHOSPHATASE NRNA"/>
    <property type="match status" value="1"/>
</dbReference>
<dbReference type="InterPro" id="IPR038763">
    <property type="entry name" value="DHH_sf"/>
</dbReference>
<dbReference type="EMBL" id="CP002792">
    <property type="protein sequence ID" value="AEH07225.1"/>
    <property type="molecule type" value="Genomic_DNA"/>
</dbReference>
<dbReference type="HOGENOM" id="CLU_046377_1_1_2"/>
<dbReference type="GeneID" id="10773413"/>
<dbReference type="GO" id="GO:0003676">
    <property type="term" value="F:nucleic acid binding"/>
    <property type="evidence" value="ECO:0007669"/>
    <property type="project" value="InterPro"/>
</dbReference>
<evidence type="ECO:0000259" key="1">
    <source>
        <dbReference type="PROSITE" id="PS51201"/>
    </source>
</evidence>
<dbReference type="Gene3D" id="3.40.50.720">
    <property type="entry name" value="NAD(P)-binding Rossmann-like Domain"/>
    <property type="match status" value="1"/>
</dbReference>
<dbReference type="GO" id="GO:0006813">
    <property type="term" value="P:potassium ion transport"/>
    <property type="evidence" value="ECO:0007669"/>
    <property type="project" value="InterPro"/>
</dbReference>
<dbReference type="Pfam" id="PF02254">
    <property type="entry name" value="TrkA_N"/>
    <property type="match status" value="1"/>
</dbReference>
<evidence type="ECO:0000313" key="2">
    <source>
        <dbReference type="EMBL" id="AEH07225.1"/>
    </source>
</evidence>
<dbReference type="PANTHER" id="PTHR47618">
    <property type="entry name" value="BIFUNCTIONAL OLIGORIBONUCLEASE AND PAP PHOSPHATASE NRNA"/>
    <property type="match status" value="1"/>
</dbReference>
<organism evidence="2 3">
    <name type="scientific">Methanothermococcus okinawensis (strain DSM 14208 / JCM 11175 / IH1)</name>
    <dbReference type="NCBI Taxonomy" id="647113"/>
    <lineage>
        <taxon>Archaea</taxon>
        <taxon>Methanobacteriati</taxon>
        <taxon>Methanobacteriota</taxon>
        <taxon>Methanomada group</taxon>
        <taxon>Methanococci</taxon>
        <taxon>Methanococcales</taxon>
        <taxon>Methanococcaceae</taxon>
        <taxon>Methanothermococcus</taxon>
    </lineage>
</organism>
<gene>
    <name evidence="2" type="ordered locus">Metok_1257</name>
</gene>
<dbReference type="KEGG" id="mok:Metok_1257"/>
<reference evidence="2" key="1">
    <citation type="submission" date="2011-05" db="EMBL/GenBank/DDBJ databases">
        <title>Complete sequence of chromosome of Methanothermococcus okinawensis IH1.</title>
        <authorList>
            <consortium name="US DOE Joint Genome Institute"/>
            <person name="Lucas S."/>
            <person name="Han J."/>
            <person name="Lapidus A."/>
            <person name="Cheng J.-F."/>
            <person name="Goodwin L."/>
            <person name="Pitluck S."/>
            <person name="Peters L."/>
            <person name="Mikhailova N."/>
            <person name="Held B."/>
            <person name="Han C."/>
            <person name="Tapia R."/>
            <person name="Land M."/>
            <person name="Hauser L."/>
            <person name="Kyrpides N."/>
            <person name="Ivanova N."/>
            <person name="Pagani I."/>
            <person name="Sieprawska-Lupa M."/>
            <person name="Takai K."/>
            <person name="Miyazaki J."/>
            <person name="Whitman W."/>
            <person name="Woyke T."/>
        </authorList>
    </citation>
    <scope>NUCLEOTIDE SEQUENCE</scope>
    <source>
        <strain evidence="2">IH1</strain>
    </source>
</reference>
<dbReference type="Pfam" id="PF02272">
    <property type="entry name" value="DHHA1"/>
    <property type="match status" value="1"/>
</dbReference>
<dbReference type="PROSITE" id="PS51201">
    <property type="entry name" value="RCK_N"/>
    <property type="match status" value="1"/>
</dbReference>
<dbReference type="STRING" id="647113.Metok_1257"/>
<dbReference type="Gene3D" id="3.90.1640.10">
    <property type="entry name" value="inorganic pyrophosphatase (n-terminal core)"/>
    <property type="match status" value="1"/>
</dbReference>
<dbReference type="OrthoDB" id="350705at2157"/>
<dbReference type="Pfam" id="PF01368">
    <property type="entry name" value="DHH"/>
    <property type="match status" value="1"/>
</dbReference>
<feature type="domain" description="RCK N-terminal" evidence="1">
    <location>
        <begin position="1"/>
        <end position="117"/>
    </location>
</feature>
<dbReference type="InterPro" id="IPR036291">
    <property type="entry name" value="NAD(P)-bd_dom_sf"/>
</dbReference>
<accession>F8ALK6</accession>
<sequence>MILIIGYGSFGRKVVNYAKTMDKVVVIDKNASVFDSLEKVDFTYVIGDASEKETLERAFIKDADTILVLTNEYEINKKIAELVSELNPKGYLIVRGIVKYPELYSGIKVNKIIYPIECAAKEVIHEIEKSKLRRKLMDLEEVVMNVKIRHHNNISENPKTAENSENGNGDNKVPFLIVMHNNPDPDSIASAMALKRIMEKWGVDSDITYGGKIGFDENKAMINLLGVKLTHIEDINLENYAGIAVVDASSSKVLPIDTNHYKIDIIIDHHDNGDLTANYMDIRPDIGAAATILTEYIIQLNMTPKQDLATALYYAICTDTNYFKRKTSKKDFEAAGYLQDLMDPKTLEMIENPEMDTETMDVLAKAIINRKIIRSSIALSYVGMIKNRDALPKAADFLLKMEGITTTYVFGISENKIHISARTKDLRIDVGDIMKRAFGGGGHQNSAAASIDLGIFESVSDKDSLKKLVEEAIQTKILEAMGIEESSGGEKPKAEQ</sequence>
<dbReference type="AlphaFoldDB" id="F8ALK6"/>
<dbReference type="InterPro" id="IPR003156">
    <property type="entry name" value="DHHA1_dom"/>
</dbReference>
<keyword evidence="3" id="KW-1185">Reference proteome</keyword>
<protein>
    <submittedName>
        <fullName evidence="2">TrkA-N domain protein</fullName>
    </submittedName>
</protein>